<reference evidence="1" key="1">
    <citation type="journal article" date="2023" name="GigaByte">
        <title>Genome assembly of the bearded iris, Iris pallida Lam.</title>
        <authorList>
            <person name="Bruccoleri R.E."/>
            <person name="Oakeley E.J."/>
            <person name="Faust A.M.E."/>
            <person name="Altorfer M."/>
            <person name="Dessus-Babus S."/>
            <person name="Burckhardt D."/>
            <person name="Oertli M."/>
            <person name="Naumann U."/>
            <person name="Petersen F."/>
            <person name="Wong J."/>
        </authorList>
    </citation>
    <scope>NUCLEOTIDE SEQUENCE</scope>
    <source>
        <strain evidence="1">GSM-AAB239-AS_SAM_17_03QT</strain>
    </source>
</reference>
<evidence type="ECO:0000313" key="1">
    <source>
        <dbReference type="EMBL" id="KAJ6806695.1"/>
    </source>
</evidence>
<reference evidence="1" key="2">
    <citation type="submission" date="2023-04" db="EMBL/GenBank/DDBJ databases">
        <authorList>
            <person name="Bruccoleri R.E."/>
            <person name="Oakeley E.J."/>
            <person name="Faust A.-M."/>
            <person name="Dessus-Babus S."/>
            <person name="Altorfer M."/>
            <person name="Burckhardt D."/>
            <person name="Oertli M."/>
            <person name="Naumann U."/>
            <person name="Petersen F."/>
            <person name="Wong J."/>
        </authorList>
    </citation>
    <scope>NUCLEOTIDE SEQUENCE</scope>
    <source>
        <strain evidence="1">GSM-AAB239-AS_SAM_17_03QT</strain>
        <tissue evidence="1">Leaf</tissue>
    </source>
</reference>
<proteinExistence type="predicted"/>
<sequence>MLGLGLLSHDPLPKSNELYFDPDAGYEQNVYSLGNCYRFGLLLLSANNELRQHEHLIRNSI</sequence>
<comment type="caution">
    <text evidence="1">The sequence shown here is derived from an EMBL/GenBank/DDBJ whole genome shotgun (WGS) entry which is preliminary data.</text>
</comment>
<dbReference type="EMBL" id="JANAVB010034420">
    <property type="protein sequence ID" value="KAJ6806695.1"/>
    <property type="molecule type" value="Genomic_DNA"/>
</dbReference>
<name>A0AAX6ESC6_IRIPA</name>
<organism evidence="1 2">
    <name type="scientific">Iris pallida</name>
    <name type="common">Sweet iris</name>
    <dbReference type="NCBI Taxonomy" id="29817"/>
    <lineage>
        <taxon>Eukaryota</taxon>
        <taxon>Viridiplantae</taxon>
        <taxon>Streptophyta</taxon>
        <taxon>Embryophyta</taxon>
        <taxon>Tracheophyta</taxon>
        <taxon>Spermatophyta</taxon>
        <taxon>Magnoliopsida</taxon>
        <taxon>Liliopsida</taxon>
        <taxon>Asparagales</taxon>
        <taxon>Iridaceae</taxon>
        <taxon>Iridoideae</taxon>
        <taxon>Irideae</taxon>
        <taxon>Iris</taxon>
    </lineage>
</organism>
<gene>
    <name evidence="1" type="ORF">M6B38_107045</name>
</gene>
<evidence type="ECO:0000313" key="2">
    <source>
        <dbReference type="Proteomes" id="UP001140949"/>
    </source>
</evidence>
<protein>
    <submittedName>
        <fullName evidence="1">DNA cross-link repair protein SNM1</fullName>
    </submittedName>
</protein>
<dbReference type="AlphaFoldDB" id="A0AAX6ESC6"/>
<accession>A0AAX6ESC6</accession>
<keyword evidence="2" id="KW-1185">Reference proteome</keyword>
<dbReference type="Proteomes" id="UP001140949">
    <property type="component" value="Unassembled WGS sequence"/>
</dbReference>